<protein>
    <submittedName>
        <fullName evidence="1">Uncharacterized protein</fullName>
    </submittedName>
</protein>
<reference evidence="1" key="1">
    <citation type="submission" date="2025-08" db="UniProtKB">
        <authorList>
            <consortium name="Ensembl"/>
        </authorList>
    </citation>
    <scope>IDENTIFICATION</scope>
</reference>
<dbReference type="SUPFAM" id="SSF50249">
    <property type="entry name" value="Nucleic acid-binding proteins"/>
    <property type="match status" value="1"/>
</dbReference>
<dbReference type="Ensembl" id="ENSMMOT00000018859.1">
    <property type="protein sequence ID" value="ENSMMOP00000018559.1"/>
    <property type="gene ID" value="ENSMMOG00000014047.1"/>
</dbReference>
<dbReference type="GO" id="GO:0003697">
    <property type="term" value="F:single-stranded DNA binding"/>
    <property type="evidence" value="ECO:0007669"/>
    <property type="project" value="InterPro"/>
</dbReference>
<dbReference type="Proteomes" id="UP000261620">
    <property type="component" value="Unplaced"/>
</dbReference>
<reference evidence="1" key="2">
    <citation type="submission" date="2025-09" db="UniProtKB">
        <authorList>
            <consortium name="Ensembl"/>
        </authorList>
    </citation>
    <scope>IDENTIFICATION</scope>
</reference>
<name>A0A3Q3X8S1_MOLML</name>
<evidence type="ECO:0000313" key="2">
    <source>
        <dbReference type="Proteomes" id="UP000261620"/>
    </source>
</evidence>
<dbReference type="Gene3D" id="2.40.50.140">
    <property type="entry name" value="Nucleic acid-binding proteins"/>
    <property type="match status" value="3"/>
</dbReference>
<keyword evidence="2" id="KW-1185">Reference proteome</keyword>
<organism evidence="1 2">
    <name type="scientific">Mola mola</name>
    <name type="common">Ocean sunfish</name>
    <name type="synonym">Tetraodon mola</name>
    <dbReference type="NCBI Taxonomy" id="94237"/>
    <lineage>
        <taxon>Eukaryota</taxon>
        <taxon>Metazoa</taxon>
        <taxon>Chordata</taxon>
        <taxon>Craniata</taxon>
        <taxon>Vertebrata</taxon>
        <taxon>Euteleostomi</taxon>
        <taxon>Actinopterygii</taxon>
        <taxon>Neopterygii</taxon>
        <taxon>Teleostei</taxon>
        <taxon>Neoteleostei</taxon>
        <taxon>Acanthomorphata</taxon>
        <taxon>Eupercaria</taxon>
        <taxon>Tetraodontiformes</taxon>
        <taxon>Molidae</taxon>
        <taxon>Mola</taxon>
    </lineage>
</organism>
<dbReference type="PANTHER" id="PTHR14944:SF4">
    <property type="entry name" value="RPA1 RELATED SINGLE STRANDED DNA BINDING PROTEIN, X-LINKED"/>
    <property type="match status" value="1"/>
</dbReference>
<dbReference type="InterPro" id="IPR040893">
    <property type="entry name" value="RADX"/>
</dbReference>
<dbReference type="AlphaFoldDB" id="A0A3Q3X8S1"/>
<evidence type="ECO:0000313" key="1">
    <source>
        <dbReference type="Ensembl" id="ENSMMOP00000018559.1"/>
    </source>
</evidence>
<proteinExistence type="predicted"/>
<accession>A0A3Q3X8S1</accession>
<dbReference type="InterPro" id="IPR012340">
    <property type="entry name" value="NA-bd_OB-fold"/>
</dbReference>
<dbReference type="Pfam" id="PF17659">
    <property type="entry name" value="RADX"/>
    <property type="match status" value="1"/>
</dbReference>
<sequence>EEAAPVAVIALQRYLSEHAEAQQLHSYNYDVTLTDGVWRAKCFLHPSLSHLVHSNTLRTGSDISITQCSFVYNERILGHGYICIEKLRVVAESSAVLPRIEHVSSLPMLVKHGMERSVVLQSDVPLHVSRKHYLSLWNNDDPEGDIWTSGSPSSDTVLDSKITLLRSLESSFRKNLKLFPLLVKIIHKSRLRYYGKFGLRIDYPYQAYFEVADQSGTMSLVLWNELCPEFYQKLNVGTVLYLQNYTLKQSYSNRSHPQMDHHRMKTFNSVICLNPRNPASVITVISPKSVLSQWGLPEVSYQFITRSELEKLSKNSVCDVIGLVTFVGRTERVKSKGNKKYWTYRWIHAVDGTSAHPFILELFSSSQPEIFSHICPTYLVCTQMRVCQVEGSLTYLTSSFETETIITYHKGQPYVSDPKVKSFIQWTKTLKDNVVLQETAIGGHYCYP</sequence>
<dbReference type="PANTHER" id="PTHR14944">
    <property type="entry name" value="RPA-RELATED PROTEIN RADX"/>
    <property type="match status" value="1"/>
</dbReference>